<gene>
    <name evidence="1" type="ORF">SDC9_98232</name>
</gene>
<name>A0A645AKV3_9ZZZZ</name>
<sequence>MTRISLAFALFRPENGPDEIRKSLGNLQQPHRTGSVIVCNRSFDQMARAIELMPLRKVRPASFRVCDCKISVEITVGLLRARNQVDQRIRTLLKRLSLADFNAVCRRLQPLIRIRVLKHSSGVSALLFSRSNSKIIDAAGNPLIRDAPVQRFPLIGIRNIHAAIQGLPLIGED</sequence>
<accession>A0A645AKV3</accession>
<dbReference type="EMBL" id="VSSQ01013436">
    <property type="protein sequence ID" value="MPM51483.1"/>
    <property type="molecule type" value="Genomic_DNA"/>
</dbReference>
<proteinExistence type="predicted"/>
<dbReference type="AlphaFoldDB" id="A0A645AKV3"/>
<evidence type="ECO:0000313" key="1">
    <source>
        <dbReference type="EMBL" id="MPM51483.1"/>
    </source>
</evidence>
<organism evidence="1">
    <name type="scientific">bioreactor metagenome</name>
    <dbReference type="NCBI Taxonomy" id="1076179"/>
    <lineage>
        <taxon>unclassified sequences</taxon>
        <taxon>metagenomes</taxon>
        <taxon>ecological metagenomes</taxon>
    </lineage>
</organism>
<protein>
    <submittedName>
        <fullName evidence="1">Uncharacterized protein</fullName>
    </submittedName>
</protein>
<comment type="caution">
    <text evidence="1">The sequence shown here is derived from an EMBL/GenBank/DDBJ whole genome shotgun (WGS) entry which is preliminary data.</text>
</comment>
<reference evidence="1" key="1">
    <citation type="submission" date="2019-08" db="EMBL/GenBank/DDBJ databases">
        <authorList>
            <person name="Kucharzyk K."/>
            <person name="Murdoch R.W."/>
            <person name="Higgins S."/>
            <person name="Loffler F."/>
        </authorList>
    </citation>
    <scope>NUCLEOTIDE SEQUENCE</scope>
</reference>